<organism evidence="2">
    <name type="scientific">Solivirus sp</name>
    <dbReference type="NCBI Taxonomy" id="2487772"/>
    <lineage>
        <taxon>Viruses</taxon>
        <taxon>Pithoviruses</taxon>
    </lineage>
</organism>
<evidence type="ECO:0000313" key="2">
    <source>
        <dbReference type="EMBL" id="AYV86041.1"/>
    </source>
</evidence>
<evidence type="ECO:0000256" key="1">
    <source>
        <dbReference type="SAM" id="Phobius"/>
    </source>
</evidence>
<reference evidence="2" key="1">
    <citation type="submission" date="2018-10" db="EMBL/GenBank/DDBJ databases">
        <title>Hidden diversity of soil giant viruses.</title>
        <authorList>
            <person name="Schulz F."/>
            <person name="Alteio L."/>
            <person name="Goudeau D."/>
            <person name="Ryan E.M."/>
            <person name="Malmstrom R.R."/>
            <person name="Blanchard J."/>
            <person name="Woyke T."/>
        </authorList>
    </citation>
    <scope>NUCLEOTIDE SEQUENCE</scope>
    <source>
        <strain evidence="2">SOV1</strain>
    </source>
</reference>
<accession>A0A3G5AIB1</accession>
<name>A0A3G5AIB1_9VIRU</name>
<dbReference type="EMBL" id="MK072492">
    <property type="protein sequence ID" value="AYV86041.1"/>
    <property type="molecule type" value="Genomic_DNA"/>
</dbReference>
<keyword evidence="1" id="KW-0472">Membrane</keyword>
<proteinExistence type="predicted"/>
<gene>
    <name evidence="2" type="ORF">Solivirus4_2</name>
</gene>
<keyword evidence="1" id="KW-0812">Transmembrane</keyword>
<protein>
    <submittedName>
        <fullName evidence="2">Uncharacterized protein</fullName>
    </submittedName>
</protein>
<sequence>MSGEIGGIQFGIVTFILIALIIAASVLLFLSVSALNDKSNTIGGPNQAAGCLNPTCPSGNPNIVTVGSGTETVNYCSVNAAPTSFVQALQVCGTNLITGSCPPPNLPTITNDQITSFANFYNNSYIDSCSSSWGDTPNPVGQTDTLPASTTINALLACAGKRNLLNDPNIQSLKTKCGTACS</sequence>
<keyword evidence="1" id="KW-1133">Transmembrane helix</keyword>
<feature type="transmembrane region" description="Helical" evidence="1">
    <location>
        <begin position="6"/>
        <end position="30"/>
    </location>
</feature>